<dbReference type="Proteomes" id="UP000636709">
    <property type="component" value="Unassembled WGS sequence"/>
</dbReference>
<evidence type="ECO:0000313" key="2">
    <source>
        <dbReference type="Proteomes" id="UP000636709"/>
    </source>
</evidence>
<name>A0A835AW13_9POAL</name>
<dbReference type="Gene3D" id="2.40.10.120">
    <property type="match status" value="1"/>
</dbReference>
<sequence>MQKAKRGGDDLTKRLCKNRRAYNKNESSGSGRLVVDSDRDVWSGLGDGLKSYLSKSVASITLCNGDTILFSCSGIAIERQEHHLTRFLTSARLVRALNDTNKDHDDLKIEVRHEGSGVHMGIMGEFDLGHNFAVVKVYAFLDVQVGPFQSALEIPHGEALVAIGRGVSGEIVTKSVEMDDDSRVSEDDFDLDCKISKAWEGGHVLSMDGKVGDMYFFLNRTRAVFLPWDTILKHLELYWTSQQKKTGLAHIFLVYVSTDHLTLVAPEDGDFLNQERLDRDFMGYPKLPPSLLGAGMILVNTFEDAFGDIHGEGVWRKFSTRASNVNSNVVALASFNGEKRFFACTGFIIEWNGSKIILTSASLVRNSGDENKIVENLRIDVLLNNQCIEGTLQHYSLHYNVALVSVKDYPDLCPSNTLLRWNRSFEVAAVGRCFKTGALMATTGELVPWTGTLDCNFLARSTCKISKLGIGGPLVTLDGDVIGMNFYDKRIGTRFLLWADICKILTSFETKSKFGEVGNGAHFRKMHKDRNIKLNRWPVPMPRWCHPGTIAEDKSDDDDELGLNPDLAASGDTVTLRERKSSSIRCSHALYWYHILHIVDCLRWQM</sequence>
<proteinExistence type="predicted"/>
<dbReference type="PANTHER" id="PTHR18868:SF45">
    <property type="entry name" value="OS03G0109900 PROTEIN"/>
    <property type="match status" value="1"/>
</dbReference>
<organism evidence="1 2">
    <name type="scientific">Digitaria exilis</name>
    <dbReference type="NCBI Taxonomy" id="1010633"/>
    <lineage>
        <taxon>Eukaryota</taxon>
        <taxon>Viridiplantae</taxon>
        <taxon>Streptophyta</taxon>
        <taxon>Embryophyta</taxon>
        <taxon>Tracheophyta</taxon>
        <taxon>Spermatophyta</taxon>
        <taxon>Magnoliopsida</taxon>
        <taxon>Liliopsida</taxon>
        <taxon>Poales</taxon>
        <taxon>Poaceae</taxon>
        <taxon>PACMAD clade</taxon>
        <taxon>Panicoideae</taxon>
        <taxon>Panicodae</taxon>
        <taxon>Paniceae</taxon>
        <taxon>Anthephorinae</taxon>
        <taxon>Digitaria</taxon>
    </lineage>
</organism>
<dbReference type="InterPro" id="IPR009003">
    <property type="entry name" value="Peptidase_S1_PA"/>
</dbReference>
<accession>A0A835AW13</accession>
<dbReference type="PANTHER" id="PTHR18868">
    <property type="entry name" value="OS07G0665300 PROTEIN-RELATED"/>
    <property type="match status" value="1"/>
</dbReference>
<dbReference type="EMBL" id="JACEFO010002150">
    <property type="protein sequence ID" value="KAF8677297.1"/>
    <property type="molecule type" value="Genomic_DNA"/>
</dbReference>
<reference evidence="1" key="1">
    <citation type="submission" date="2020-07" db="EMBL/GenBank/DDBJ databases">
        <title>Genome sequence and genetic diversity analysis of an under-domesticated orphan crop, white fonio (Digitaria exilis).</title>
        <authorList>
            <person name="Bennetzen J.L."/>
            <person name="Chen S."/>
            <person name="Ma X."/>
            <person name="Wang X."/>
            <person name="Yssel A.E.J."/>
            <person name="Chaluvadi S.R."/>
            <person name="Johnson M."/>
            <person name="Gangashetty P."/>
            <person name="Hamidou F."/>
            <person name="Sanogo M.D."/>
            <person name="Zwaenepoel A."/>
            <person name="Wallace J."/>
            <person name="Van De Peer Y."/>
            <person name="Van Deynze A."/>
        </authorList>
    </citation>
    <scope>NUCLEOTIDE SEQUENCE</scope>
    <source>
        <tissue evidence="1">Leaves</tissue>
    </source>
</reference>
<gene>
    <name evidence="1" type="ORF">HU200_046783</name>
</gene>
<keyword evidence="2" id="KW-1185">Reference proteome</keyword>
<evidence type="ECO:0000313" key="1">
    <source>
        <dbReference type="EMBL" id="KAF8677297.1"/>
    </source>
</evidence>
<dbReference type="OrthoDB" id="681969at2759"/>
<dbReference type="Pfam" id="PF13365">
    <property type="entry name" value="Trypsin_2"/>
    <property type="match status" value="1"/>
</dbReference>
<dbReference type="AlphaFoldDB" id="A0A835AW13"/>
<comment type="caution">
    <text evidence="1">The sequence shown here is derived from an EMBL/GenBank/DDBJ whole genome shotgun (WGS) entry which is preliminary data.</text>
</comment>
<dbReference type="SUPFAM" id="SSF50494">
    <property type="entry name" value="Trypsin-like serine proteases"/>
    <property type="match status" value="2"/>
</dbReference>
<protein>
    <submittedName>
        <fullName evidence="1">Uncharacterized protein</fullName>
    </submittedName>
</protein>